<comment type="caution">
    <text evidence="2">The sequence shown here is derived from an EMBL/GenBank/DDBJ whole genome shotgun (WGS) entry which is preliminary data.</text>
</comment>
<dbReference type="RefSeq" id="WP_040244441.1">
    <property type="nucleotide sequence ID" value="NZ_LN651369.1"/>
</dbReference>
<organism evidence="2 3">
    <name type="scientific">Chromohalobacter japonicus</name>
    <dbReference type="NCBI Taxonomy" id="223900"/>
    <lineage>
        <taxon>Bacteria</taxon>
        <taxon>Pseudomonadati</taxon>
        <taxon>Pseudomonadota</taxon>
        <taxon>Gammaproteobacteria</taxon>
        <taxon>Oceanospirillales</taxon>
        <taxon>Halomonadaceae</taxon>
        <taxon>Chromohalobacter</taxon>
    </lineage>
</organism>
<dbReference type="EMBL" id="MSDQ01000039">
    <property type="protein sequence ID" value="OLO10283.1"/>
    <property type="molecule type" value="Genomic_DNA"/>
</dbReference>
<feature type="region of interest" description="Disordered" evidence="1">
    <location>
        <begin position="71"/>
        <end position="96"/>
    </location>
</feature>
<gene>
    <name evidence="2" type="ORF">BTW10_15490</name>
</gene>
<dbReference type="Proteomes" id="UP000186806">
    <property type="component" value="Unassembled WGS sequence"/>
</dbReference>
<evidence type="ECO:0000256" key="1">
    <source>
        <dbReference type="SAM" id="MobiDB-lite"/>
    </source>
</evidence>
<keyword evidence="3" id="KW-1185">Reference proteome</keyword>
<accession>A0A1Q8T9C7</accession>
<dbReference type="AlphaFoldDB" id="A0A1Q8T9C7"/>
<evidence type="ECO:0000313" key="2">
    <source>
        <dbReference type="EMBL" id="OLO10283.1"/>
    </source>
</evidence>
<protein>
    <submittedName>
        <fullName evidence="2">Uncharacterized protein</fullName>
    </submittedName>
</protein>
<dbReference type="STRING" id="223900.GCA_000821045_02982"/>
<reference evidence="2 3" key="1">
    <citation type="submission" date="2016-12" db="EMBL/GenBank/DDBJ databases">
        <title>Draft genome sequences of strains Salinicola socius SMB35, Salinicola sp. MH3R3-1 and Chromohalobacter sp. SMB17 from the Verkhnekamsk potash mining region of Russia.</title>
        <authorList>
            <person name="Mavrodi D.V."/>
            <person name="Olsson B.E."/>
            <person name="Korsakova E.S."/>
            <person name="Pyankova A."/>
            <person name="Mavrodi O.V."/>
            <person name="Plotnikova E.G."/>
        </authorList>
    </citation>
    <scope>NUCLEOTIDE SEQUENCE [LARGE SCALE GENOMIC DNA]</scope>
    <source>
        <strain evidence="2 3">SMB17</strain>
    </source>
</reference>
<sequence length="96" mass="10880">MRDFVQQAHRLVGVMLRDGHRNRQGKITGVDQSRDTPAVYVAWSGQSRCERVTLSIEELRTLVSAYLETHDRRPVEQAEPEASPVSPPQRRTGGVR</sequence>
<name>A0A1Q8T9C7_9GAMM</name>
<evidence type="ECO:0000313" key="3">
    <source>
        <dbReference type="Proteomes" id="UP000186806"/>
    </source>
</evidence>
<proteinExistence type="predicted"/>
<dbReference type="OrthoDB" id="6184294at2"/>